<reference evidence="1 2" key="1">
    <citation type="submission" date="2019-07" db="EMBL/GenBank/DDBJ databases">
        <title>The draft genome sequence of Aquimarina algiphila M91.</title>
        <authorList>
            <person name="Meng X."/>
        </authorList>
    </citation>
    <scope>NUCLEOTIDE SEQUENCE [LARGE SCALE GENOMIC DNA]</scope>
    <source>
        <strain evidence="1 2">M91</strain>
    </source>
</reference>
<evidence type="ECO:0000313" key="2">
    <source>
        <dbReference type="Proteomes" id="UP000318833"/>
    </source>
</evidence>
<proteinExistence type="predicted"/>
<sequence length="234" mass="26651">MSKDNFEQKLPVFNAIPTDEVKTPNIPVDNVLQEAENLYVWATHDKNDLVNNSGLAWDSYAEKLPVRAGALRHAQSVWVSERYGQEEANKTWKEESPKAYDLRDDLLDDFRYAFRKRTDLLGRVREIANGSGNADMIQDLSDLSVLGKSNTKELNEVKFKLAKLDTAANLSNTMAELLAKANGAILENSSAKLVRDKAFTHLKEAIDEVRDAGKYVFKDQPERFRGYTSRYYKR</sequence>
<accession>A0A554VRR5</accession>
<name>A0A554VRR5_9FLAO</name>
<gene>
    <name evidence="1" type="ORF">FOF46_01515</name>
</gene>
<protein>
    <submittedName>
        <fullName evidence="1">Uncharacterized protein</fullName>
    </submittedName>
</protein>
<keyword evidence="2" id="KW-1185">Reference proteome</keyword>
<dbReference type="RefSeq" id="WP_143915258.1">
    <property type="nucleotide sequence ID" value="NZ_CANMIK010000084.1"/>
</dbReference>
<evidence type="ECO:0000313" key="1">
    <source>
        <dbReference type="EMBL" id="TSE11335.1"/>
    </source>
</evidence>
<comment type="caution">
    <text evidence="1">The sequence shown here is derived from an EMBL/GenBank/DDBJ whole genome shotgun (WGS) entry which is preliminary data.</text>
</comment>
<dbReference type="Proteomes" id="UP000318833">
    <property type="component" value="Unassembled WGS sequence"/>
</dbReference>
<dbReference type="EMBL" id="VLNR01000002">
    <property type="protein sequence ID" value="TSE11335.1"/>
    <property type="molecule type" value="Genomic_DNA"/>
</dbReference>
<dbReference type="AlphaFoldDB" id="A0A554VRR5"/>
<organism evidence="1 2">
    <name type="scientific">Aquimarina algiphila</name>
    <dbReference type="NCBI Taxonomy" id="2047982"/>
    <lineage>
        <taxon>Bacteria</taxon>
        <taxon>Pseudomonadati</taxon>
        <taxon>Bacteroidota</taxon>
        <taxon>Flavobacteriia</taxon>
        <taxon>Flavobacteriales</taxon>
        <taxon>Flavobacteriaceae</taxon>
        <taxon>Aquimarina</taxon>
    </lineage>
</organism>
<dbReference type="OrthoDB" id="1115578at2"/>